<dbReference type="GO" id="GO:0016020">
    <property type="term" value="C:membrane"/>
    <property type="evidence" value="ECO:0007669"/>
    <property type="project" value="UniProtKB-SubCell"/>
</dbReference>
<dbReference type="CDD" id="cd11386">
    <property type="entry name" value="MCP_signal"/>
    <property type="match status" value="1"/>
</dbReference>
<dbReference type="PANTHER" id="PTHR32089:SF119">
    <property type="entry name" value="METHYL-ACCEPTING CHEMOTAXIS PROTEIN CTPL"/>
    <property type="match status" value="1"/>
</dbReference>
<evidence type="ECO:0000256" key="3">
    <source>
        <dbReference type="ARBA" id="ARBA00022989"/>
    </source>
</evidence>
<evidence type="ECO:0000256" key="2">
    <source>
        <dbReference type="ARBA" id="ARBA00022692"/>
    </source>
</evidence>
<reference evidence="11" key="1">
    <citation type="submission" date="2014-02" db="EMBL/GenBank/DDBJ databases">
        <title>Expanding our view of genomic diversity in Candidatus Accumulibacter clades.</title>
        <authorList>
            <person name="Skennerton C.T."/>
            <person name="Barr J.J."/>
            <person name="Slater F.R."/>
            <person name="Bond P.L."/>
            <person name="Tyson G.W."/>
        </authorList>
    </citation>
    <scope>NUCLEOTIDE SEQUENCE [LARGE SCALE GENOMIC DNA]</scope>
</reference>
<dbReference type="Pfam" id="PF00015">
    <property type="entry name" value="MCPsignal"/>
    <property type="match status" value="1"/>
</dbReference>
<keyword evidence="3 8" id="KW-1133">Transmembrane helix</keyword>
<dbReference type="Pfam" id="PF00672">
    <property type="entry name" value="HAMP"/>
    <property type="match status" value="1"/>
</dbReference>
<dbReference type="InterPro" id="IPR004089">
    <property type="entry name" value="MCPsignal_dom"/>
</dbReference>
<dbReference type="FunFam" id="1.10.287.950:FF:000001">
    <property type="entry name" value="Methyl-accepting chemotaxis sensory transducer"/>
    <property type="match status" value="1"/>
</dbReference>
<keyword evidence="4 8" id="KW-0472">Membrane</keyword>
<evidence type="ECO:0000256" key="4">
    <source>
        <dbReference type="ARBA" id="ARBA00023136"/>
    </source>
</evidence>
<evidence type="ECO:0000256" key="7">
    <source>
        <dbReference type="PROSITE-ProRule" id="PRU00284"/>
    </source>
</evidence>
<dbReference type="SMART" id="SM00304">
    <property type="entry name" value="HAMP"/>
    <property type="match status" value="1"/>
</dbReference>
<dbReference type="PROSITE" id="PS50111">
    <property type="entry name" value="CHEMOTAXIS_TRANSDUC_2"/>
    <property type="match status" value="1"/>
</dbReference>
<dbReference type="PANTHER" id="PTHR32089">
    <property type="entry name" value="METHYL-ACCEPTING CHEMOTAXIS PROTEIN MCPB"/>
    <property type="match status" value="1"/>
</dbReference>
<organism evidence="11 12">
    <name type="scientific">Candidatus Accumulibacter cognatus</name>
    <dbReference type="NCBI Taxonomy" id="2954383"/>
    <lineage>
        <taxon>Bacteria</taxon>
        <taxon>Pseudomonadati</taxon>
        <taxon>Pseudomonadota</taxon>
        <taxon>Betaproteobacteria</taxon>
        <taxon>Candidatus Accumulibacter</taxon>
    </lineage>
</organism>
<dbReference type="Gene3D" id="1.10.287.950">
    <property type="entry name" value="Methyl-accepting chemotaxis protein"/>
    <property type="match status" value="1"/>
</dbReference>
<dbReference type="SUPFAM" id="SSF58104">
    <property type="entry name" value="Methyl-accepting chemotaxis protein (MCP) signaling domain"/>
    <property type="match status" value="1"/>
</dbReference>
<name>A0A080M347_9PROT</name>
<keyword evidence="2 8" id="KW-0812">Transmembrane</keyword>
<accession>A0A080M347</accession>
<dbReference type="GO" id="GO:0007165">
    <property type="term" value="P:signal transduction"/>
    <property type="evidence" value="ECO:0007669"/>
    <property type="project" value="UniProtKB-KW"/>
</dbReference>
<evidence type="ECO:0000256" key="6">
    <source>
        <dbReference type="ARBA" id="ARBA00029447"/>
    </source>
</evidence>
<evidence type="ECO:0000313" key="11">
    <source>
        <dbReference type="EMBL" id="KFB75506.1"/>
    </source>
</evidence>
<dbReference type="Proteomes" id="UP000021315">
    <property type="component" value="Unassembled WGS sequence"/>
</dbReference>
<dbReference type="CDD" id="cd06225">
    <property type="entry name" value="HAMP"/>
    <property type="match status" value="1"/>
</dbReference>
<keyword evidence="12" id="KW-1185">Reference proteome</keyword>
<gene>
    <name evidence="11" type="primary">mcp4_7</name>
    <name evidence="11" type="ORF">AW06_003419</name>
</gene>
<dbReference type="PROSITE" id="PS50885">
    <property type="entry name" value="HAMP"/>
    <property type="match status" value="1"/>
</dbReference>
<feature type="transmembrane region" description="Helical" evidence="8">
    <location>
        <begin position="320"/>
        <end position="344"/>
    </location>
</feature>
<proteinExistence type="inferred from homology"/>
<dbReference type="AlphaFoldDB" id="A0A080M347"/>
<keyword evidence="5 7" id="KW-0807">Transducer</keyword>
<sequence length="673" mass="72644">MKSLFTPAIVLLNRVGYTRKFVIMGALALVAIGVLLVNLYQSLHQVIDSSRQELAGIEVQKPINLLIQHLQIHRGLSSGVLSGNDGMKAPRAVRQEEVNKTLKIVEGKLPAELTASDSWKKVVDNWASIERDGLDLIPRENFLTHNRTIAELLDLQRGVGDHFSQSNDPDIDLVNLINGIIDHLPKAIEHMGQLRALGTGALTKKQTLTLQQTVEMTVLLSGLIDNVDEIQHHLEAAARQNPGLKPVIAKVTKELAEATEKLSVLVNQDVLSGAYATPPGEYFALTTAAIDTGYKELFESLFPALEQQLQRRIDRMERDLIFSFAVSLLMLILFTYISIGFYYATVGCIQQLVDNARTLATGDLSVRVELGTRDELKLVGDGVNEMAEAFRHLLQNVHRSAGEVLQATQRLSTSAAQVKHGSEQQSEAASTMAAAVEEMTAGIEHLSSNAQDADRIAALADGLSSDGGRVVGNVIEAIERIAEVVNHSASIISELGGRSERISLIVNVIKDIADQTNLLALNAAIEAARAGESGRGFAVVADEVRKLAERTSRSTQEITETISAIQAGTSDAVASMKIGVSRVTEGVTLARQAGSSLAEIGGNARQVVQRVADISNALREQSVANNEIAHSVERVARMAEENSSAVAGNAATAAQLERLSESLEAEVRRFRLS</sequence>
<dbReference type="EMBL" id="JDST02000083">
    <property type="protein sequence ID" value="KFB75506.1"/>
    <property type="molecule type" value="Genomic_DNA"/>
</dbReference>
<dbReference type="SMART" id="SM00283">
    <property type="entry name" value="MA"/>
    <property type="match status" value="1"/>
</dbReference>
<dbReference type="STRING" id="1453999.AW06_003419"/>
<evidence type="ECO:0000256" key="5">
    <source>
        <dbReference type="ARBA" id="ARBA00023224"/>
    </source>
</evidence>
<comment type="subcellular location">
    <subcellularLocation>
        <location evidence="1">Membrane</location>
        <topology evidence="1">Multi-pass membrane protein</topology>
    </subcellularLocation>
</comment>
<dbReference type="InterPro" id="IPR003660">
    <property type="entry name" value="HAMP_dom"/>
</dbReference>
<dbReference type="RefSeq" id="WP_034951733.1">
    <property type="nucleotide sequence ID" value="NZ_JDST02000083.1"/>
</dbReference>
<feature type="domain" description="HAMP" evidence="10">
    <location>
        <begin position="343"/>
        <end position="395"/>
    </location>
</feature>
<comment type="similarity">
    <text evidence="6">Belongs to the methyl-accepting chemotaxis (MCP) protein family.</text>
</comment>
<evidence type="ECO:0000259" key="10">
    <source>
        <dbReference type="PROSITE" id="PS50885"/>
    </source>
</evidence>
<dbReference type="GO" id="GO:0006935">
    <property type="term" value="P:chemotaxis"/>
    <property type="evidence" value="ECO:0007669"/>
    <property type="project" value="UniProtKB-ARBA"/>
</dbReference>
<evidence type="ECO:0000256" key="8">
    <source>
        <dbReference type="SAM" id="Phobius"/>
    </source>
</evidence>
<evidence type="ECO:0000313" key="12">
    <source>
        <dbReference type="Proteomes" id="UP000021315"/>
    </source>
</evidence>
<feature type="domain" description="Methyl-accepting transducer" evidence="9">
    <location>
        <begin position="400"/>
        <end position="636"/>
    </location>
</feature>
<evidence type="ECO:0000256" key="1">
    <source>
        <dbReference type="ARBA" id="ARBA00004141"/>
    </source>
</evidence>
<feature type="transmembrane region" description="Helical" evidence="8">
    <location>
        <begin position="21"/>
        <end position="40"/>
    </location>
</feature>
<protein>
    <submittedName>
        <fullName evidence="11">Methyl-accepting chemotaxis protein 4</fullName>
    </submittedName>
</protein>
<evidence type="ECO:0000259" key="9">
    <source>
        <dbReference type="PROSITE" id="PS50111"/>
    </source>
</evidence>
<comment type="caution">
    <text evidence="11">The sequence shown here is derived from an EMBL/GenBank/DDBJ whole genome shotgun (WGS) entry which is preliminary data.</text>
</comment>